<dbReference type="NCBIfam" id="TIGR01687">
    <property type="entry name" value="moaD_arch"/>
    <property type="match status" value="1"/>
</dbReference>
<organism evidence="1 2">
    <name type="scientific">Pendulispora albinea</name>
    <dbReference type="NCBI Taxonomy" id="2741071"/>
    <lineage>
        <taxon>Bacteria</taxon>
        <taxon>Pseudomonadati</taxon>
        <taxon>Myxococcota</taxon>
        <taxon>Myxococcia</taxon>
        <taxon>Myxococcales</taxon>
        <taxon>Sorangiineae</taxon>
        <taxon>Pendulisporaceae</taxon>
        <taxon>Pendulispora</taxon>
    </lineage>
</organism>
<dbReference type="EMBL" id="CP089984">
    <property type="protein sequence ID" value="WXB17882.1"/>
    <property type="molecule type" value="Genomic_DNA"/>
</dbReference>
<dbReference type="InterPro" id="IPR016155">
    <property type="entry name" value="Mopterin_synth/thiamin_S_b"/>
</dbReference>
<dbReference type="SUPFAM" id="SSF54285">
    <property type="entry name" value="MoaD/ThiS"/>
    <property type="match status" value="1"/>
</dbReference>
<accession>A0ABZ2M4I6</accession>
<evidence type="ECO:0000313" key="2">
    <source>
        <dbReference type="Proteomes" id="UP001370348"/>
    </source>
</evidence>
<dbReference type="InterPro" id="IPR052045">
    <property type="entry name" value="Sulfur_Carrier/Prot_Modifier"/>
</dbReference>
<dbReference type="Gene3D" id="3.10.20.30">
    <property type="match status" value="1"/>
</dbReference>
<protein>
    <submittedName>
        <fullName evidence="1">MoaD family protein</fullName>
    </submittedName>
</protein>
<proteinExistence type="predicted"/>
<dbReference type="InterPro" id="IPR010038">
    <property type="entry name" value="MoaD_arc-typ"/>
</dbReference>
<sequence length="96" mass="10318">MSQETKFETNVRIPASLRTLTGGKEEVTAAGSTIGALIDDLDHRHPGVKARLLDEKGVRRFINIYVGEEDVRFLEGLSTQLKAGDLVSIVPAIAGG</sequence>
<dbReference type="PANTHER" id="PTHR38031">
    <property type="entry name" value="SULFUR CARRIER PROTEIN SLR0821-RELATED"/>
    <property type="match status" value="1"/>
</dbReference>
<dbReference type="RefSeq" id="WP_394827524.1">
    <property type="nucleotide sequence ID" value="NZ_CP089984.1"/>
</dbReference>
<reference evidence="1 2" key="1">
    <citation type="submission" date="2021-12" db="EMBL/GenBank/DDBJ databases">
        <title>Discovery of the Pendulisporaceae a myxobacterial family with distinct sporulation behavior and unique specialized metabolism.</title>
        <authorList>
            <person name="Garcia R."/>
            <person name="Popoff A."/>
            <person name="Bader C.D."/>
            <person name="Loehr J."/>
            <person name="Walesch S."/>
            <person name="Walt C."/>
            <person name="Boldt J."/>
            <person name="Bunk B."/>
            <person name="Haeckl F.J.F.P.J."/>
            <person name="Gunesch A.P."/>
            <person name="Birkelbach J."/>
            <person name="Nuebel U."/>
            <person name="Pietschmann T."/>
            <person name="Bach T."/>
            <person name="Mueller R."/>
        </authorList>
    </citation>
    <scope>NUCLEOTIDE SEQUENCE [LARGE SCALE GENOMIC DNA]</scope>
    <source>
        <strain evidence="1 2">MSr11954</strain>
    </source>
</reference>
<dbReference type="InterPro" id="IPR012675">
    <property type="entry name" value="Beta-grasp_dom_sf"/>
</dbReference>
<gene>
    <name evidence="1" type="ORF">LZC94_11530</name>
</gene>
<dbReference type="InterPro" id="IPR003749">
    <property type="entry name" value="ThiS/MoaD-like"/>
</dbReference>
<dbReference type="Proteomes" id="UP001370348">
    <property type="component" value="Chromosome"/>
</dbReference>
<dbReference type="Pfam" id="PF02597">
    <property type="entry name" value="ThiS"/>
    <property type="match status" value="1"/>
</dbReference>
<name>A0ABZ2M4I6_9BACT</name>
<evidence type="ECO:0000313" key="1">
    <source>
        <dbReference type="EMBL" id="WXB17882.1"/>
    </source>
</evidence>
<keyword evidence="2" id="KW-1185">Reference proteome</keyword>
<dbReference type="PANTHER" id="PTHR38031:SF1">
    <property type="entry name" value="SULFUR CARRIER PROTEIN CYSO"/>
    <property type="match status" value="1"/>
</dbReference>